<feature type="region of interest" description="Disordered" evidence="1">
    <location>
        <begin position="161"/>
        <end position="427"/>
    </location>
</feature>
<reference evidence="2" key="1">
    <citation type="submission" date="2018-03" db="EMBL/GenBank/DDBJ databases">
        <authorList>
            <person name="Guldener U."/>
        </authorList>
    </citation>
    <scope>NUCLEOTIDE SEQUENCE</scope>
</reference>
<evidence type="ECO:0008006" key="4">
    <source>
        <dbReference type="Google" id="ProtNLM"/>
    </source>
</evidence>
<feature type="compositionally biased region" description="Basic and acidic residues" evidence="1">
    <location>
        <begin position="367"/>
        <end position="382"/>
    </location>
</feature>
<feature type="compositionally biased region" description="Basic and acidic residues" evidence="1">
    <location>
        <begin position="395"/>
        <end position="409"/>
    </location>
</feature>
<dbReference type="AlphaFoldDB" id="A0AAE8SWC1"/>
<dbReference type="Proteomes" id="UP001187682">
    <property type="component" value="Unassembled WGS sequence"/>
</dbReference>
<feature type="compositionally biased region" description="Low complexity" evidence="1">
    <location>
        <begin position="283"/>
        <end position="293"/>
    </location>
</feature>
<feature type="compositionally biased region" description="Low complexity" evidence="1">
    <location>
        <begin position="315"/>
        <end position="328"/>
    </location>
</feature>
<dbReference type="EMBL" id="ONZQ02000008">
    <property type="protein sequence ID" value="SPO03538.1"/>
    <property type="molecule type" value="Genomic_DNA"/>
</dbReference>
<feature type="compositionally biased region" description="Low complexity" evidence="1">
    <location>
        <begin position="467"/>
        <end position="476"/>
    </location>
</feature>
<evidence type="ECO:0000256" key="1">
    <source>
        <dbReference type="SAM" id="MobiDB-lite"/>
    </source>
</evidence>
<feature type="region of interest" description="Disordered" evidence="1">
    <location>
        <begin position="452"/>
        <end position="603"/>
    </location>
</feature>
<protein>
    <recommendedName>
        <fullName evidence="4">Protamine P1</fullName>
    </recommendedName>
</protein>
<keyword evidence="3" id="KW-1185">Reference proteome</keyword>
<name>A0AAE8SWC1_9PEZI</name>
<feature type="compositionally biased region" description="Low complexity" evidence="1">
    <location>
        <begin position="496"/>
        <end position="516"/>
    </location>
</feature>
<evidence type="ECO:0000313" key="2">
    <source>
        <dbReference type="EMBL" id="SPO03538.1"/>
    </source>
</evidence>
<feature type="compositionally biased region" description="Polar residues" evidence="1">
    <location>
        <begin position="347"/>
        <end position="363"/>
    </location>
</feature>
<organism evidence="2 3">
    <name type="scientific">Cephalotrichum gorgonifer</name>
    <dbReference type="NCBI Taxonomy" id="2041049"/>
    <lineage>
        <taxon>Eukaryota</taxon>
        <taxon>Fungi</taxon>
        <taxon>Dikarya</taxon>
        <taxon>Ascomycota</taxon>
        <taxon>Pezizomycotina</taxon>
        <taxon>Sordariomycetes</taxon>
        <taxon>Hypocreomycetidae</taxon>
        <taxon>Microascales</taxon>
        <taxon>Microascaceae</taxon>
        <taxon>Cephalotrichum</taxon>
    </lineage>
</organism>
<feature type="compositionally biased region" description="Low complexity" evidence="1">
    <location>
        <begin position="700"/>
        <end position="716"/>
    </location>
</feature>
<feature type="region of interest" description="Disordered" evidence="1">
    <location>
        <begin position="648"/>
        <end position="717"/>
    </location>
</feature>
<feature type="region of interest" description="Disordered" evidence="1">
    <location>
        <begin position="108"/>
        <end position="140"/>
    </location>
</feature>
<feature type="compositionally biased region" description="Polar residues" evidence="1">
    <location>
        <begin position="229"/>
        <end position="246"/>
    </location>
</feature>
<accession>A0AAE8SWC1</accession>
<comment type="caution">
    <text evidence="2">The sequence shown here is derived from an EMBL/GenBank/DDBJ whole genome shotgun (WGS) entry which is preliminary data.</text>
</comment>
<feature type="region of interest" description="Disordered" evidence="1">
    <location>
        <begin position="765"/>
        <end position="815"/>
    </location>
</feature>
<feature type="compositionally biased region" description="Basic and acidic residues" evidence="1">
    <location>
        <begin position="452"/>
        <end position="463"/>
    </location>
</feature>
<sequence>MTPYAWDGDDPMADTFYCQIPYSPDDVLQKSTAYAINSTDEGSIGRYENVARQYLSGRAPVLITAALRGPFDAASGFVNPWLTSEAPKPTTFTQRLTAASLLRKTSSPAICEPATSPPPEQTQTTESSCHLPSPESLYAEPHPYLENDEVARVEQWRDTVQSNAPTREEFWSSKTQSSTKRAREDSSWLKRRVEKRPRTVEPEPKLSSPVSIADNRREKEAAASPLATPMTSNGRPTPLQVASQSRNELDTEPKAPTLPRSSQNPKPRSSQRVSQPASPRLPSTSRSGMMRRSTPLDNSTQLAGIGSLPKEGRPSKSSRTTTKKTPPSHSAVARRSSLAVEPKDSPLSMSSDHSRSETSLGQSNDEDALKIDEDIFDADEHPTTLVESDQASEGQEAKQHSLPEEDRVLQEIAPNAAPSGGEAGTKNAALVEDDAALGADLAHKVILSQKAEWKGSLRAEGGPRRLPPAAIVVEPVEPSRGEDEPATAASVSEVGNLSVDNSASSSSSPTDLASPTLVEEGEDQNMSGVAQPPEHLPTKLILPEAEVDDVPGPAQDPEHQEPSTPSLPEAMSCPPRSKTDAATLQAESPAGRSDACPTPHATSHAAYTLPNASISLPSIQKERAVVEVQSPWMKDPIKNVVDHACTEQSPTHLTATEDQKTQSFVVPPEAQSPWMDQPASQPQGVKNAFFSPYSSPQLPPTAQNAPQEAQAPAQTEHFAVESDMSNTDFSIRSFSSFMSPRAKPRSILPFNDHLPHTPSLLAAATENPWQTDSGRKKRVSWAPLPGEADNDVDSPARTPGLKRAASPPPAAPIPDELEGAQVFKRHFATVKSRTNPIRQRLLPSASQLSQRSPETDAMARAFVAASESPLMSSAARAGVEGSKGVLAGERYGDAGGAVGEGMEGDADEVDDVADVLANLDDFLTSWDDETDLKQARAAGRDSCGGSATRRSSRFDLEIGGW</sequence>
<gene>
    <name evidence="2" type="ORF">DNG_06221</name>
</gene>
<feature type="compositionally biased region" description="Polar residues" evidence="1">
    <location>
        <begin position="259"/>
        <end position="277"/>
    </location>
</feature>
<proteinExistence type="predicted"/>
<evidence type="ECO:0000313" key="3">
    <source>
        <dbReference type="Proteomes" id="UP001187682"/>
    </source>
</evidence>